<dbReference type="EMBL" id="FUYP01000002">
    <property type="protein sequence ID" value="SKB29707.1"/>
    <property type="molecule type" value="Genomic_DNA"/>
</dbReference>
<evidence type="ECO:0000313" key="3">
    <source>
        <dbReference type="EMBL" id="SKB29707.1"/>
    </source>
</evidence>
<evidence type="ECO:0000259" key="2">
    <source>
        <dbReference type="PROSITE" id="PS50989"/>
    </source>
</evidence>
<dbReference type="SUPFAM" id="SSF52096">
    <property type="entry name" value="ClpP/crotonase"/>
    <property type="match status" value="2"/>
</dbReference>
<feature type="domain" description="CoA carboxyltransferase C-terminal" evidence="2">
    <location>
        <begin position="266"/>
        <end position="506"/>
    </location>
</feature>
<keyword evidence="4" id="KW-1185">Reference proteome</keyword>
<dbReference type="Pfam" id="PF01039">
    <property type="entry name" value="Carboxyl_trans"/>
    <property type="match status" value="1"/>
</dbReference>
<dbReference type="InterPro" id="IPR011763">
    <property type="entry name" value="COA_CT_C"/>
</dbReference>
<feature type="domain" description="CoA carboxyltransferase N-terminal" evidence="1">
    <location>
        <begin position="3"/>
        <end position="263"/>
    </location>
</feature>
<organism evidence="3 4">
    <name type="scientific">Sphingopyxis flava</name>
    <dbReference type="NCBI Taxonomy" id="1507287"/>
    <lineage>
        <taxon>Bacteria</taxon>
        <taxon>Pseudomonadati</taxon>
        <taxon>Pseudomonadota</taxon>
        <taxon>Alphaproteobacteria</taxon>
        <taxon>Sphingomonadales</taxon>
        <taxon>Sphingomonadaceae</taxon>
        <taxon>Sphingopyxis</taxon>
    </lineage>
</organism>
<dbReference type="AlphaFoldDB" id="A0A1T5A4P8"/>
<reference evidence="4" key="1">
    <citation type="submission" date="2017-02" db="EMBL/GenBank/DDBJ databases">
        <authorList>
            <person name="Varghese N."/>
            <person name="Submissions S."/>
        </authorList>
    </citation>
    <scope>NUCLEOTIDE SEQUENCE [LARGE SCALE GENOMIC DNA]</scope>
    <source>
        <strain evidence="4">R11H</strain>
    </source>
</reference>
<evidence type="ECO:0000313" key="4">
    <source>
        <dbReference type="Proteomes" id="UP000190044"/>
    </source>
</evidence>
<protein>
    <submittedName>
        <fullName evidence="3">Propionyl-CoA carboxylase beta chain</fullName>
    </submittedName>
</protein>
<dbReference type="InterPro" id="IPR029045">
    <property type="entry name" value="ClpP/crotonase-like_dom_sf"/>
</dbReference>
<dbReference type="Gene3D" id="3.90.226.10">
    <property type="entry name" value="2-enoyl-CoA Hydratase, Chain A, domain 1"/>
    <property type="match status" value="2"/>
</dbReference>
<dbReference type="PANTHER" id="PTHR43842">
    <property type="entry name" value="PROPIONYL-COA CARBOXYLASE BETA CHAIN"/>
    <property type="match status" value="1"/>
</dbReference>
<dbReference type="OrthoDB" id="9803706at2"/>
<dbReference type="PANTHER" id="PTHR43842:SF2">
    <property type="entry name" value="PROPIONYL-COA CARBOXYLASE BETA CHAIN, MITOCHONDRIAL"/>
    <property type="match status" value="1"/>
</dbReference>
<dbReference type="Proteomes" id="UP000190044">
    <property type="component" value="Unassembled WGS sequence"/>
</dbReference>
<dbReference type="PROSITE" id="PS50989">
    <property type="entry name" value="COA_CT_CTER"/>
    <property type="match status" value="1"/>
</dbReference>
<gene>
    <name evidence="3" type="ORF">SAMN06295937_1002197</name>
</gene>
<dbReference type="RefSeq" id="WP_079637099.1">
    <property type="nucleotide sequence ID" value="NZ_FUYP01000002.1"/>
</dbReference>
<dbReference type="InterPro" id="IPR051047">
    <property type="entry name" value="AccD/PCCB"/>
</dbReference>
<accession>A0A1T5A4P8</accession>
<proteinExistence type="predicted"/>
<dbReference type="PROSITE" id="PS50980">
    <property type="entry name" value="COA_CT_NTER"/>
    <property type="match status" value="1"/>
</dbReference>
<sequence length="506" mass="54948">MSWKKEVDELALRRTMAEKMGGEEKVARQHGRGKMDARARIAAIVDPGSFREIGKIAGRGKYGPDGELEELAASNFIFGRANIDGRPVVASADDFTVRGGAADAALHRKFIQCEAFAHEYRLPLIRMIDGTGGGGSVKTLEDMGYTYIPHVPGWDQIIANLDAVPVVALALGPTAGLGAARVVASHYSIMVRGLSQLFAAGPAVAAAIGDTLDREELGGSDVHTRNGVVDDEVASEADAFAAARRFLSYLPSSVHERAARAACSDPVDRREEALLSIVPREAKQVYSMRRICNAVLDQGSFFEMGARWGRAAITAFARLDGWPVAVLASDPSYLGGSWDAKTSEKAERFVKLADQFRLPIVHLVDNPGFMIGGEAERTGTIRYGVQAMNAIYRATVPLASVVVRRAYGIAGSAMSNAERFQYRFAWPSGDWGSLPIEGGVEVAYKSELEAAQDPAAHLAAIRERLNRVRSPFRTAERFGVEDIIDPRDTRPLLCEFAELAWRVLKE</sequence>
<name>A0A1T5A4P8_9SPHN</name>
<dbReference type="InterPro" id="IPR011762">
    <property type="entry name" value="COA_CT_N"/>
</dbReference>
<dbReference type="GO" id="GO:0004658">
    <property type="term" value="F:propionyl-CoA carboxylase activity"/>
    <property type="evidence" value="ECO:0007669"/>
    <property type="project" value="TreeGrafter"/>
</dbReference>
<dbReference type="InterPro" id="IPR034733">
    <property type="entry name" value="AcCoA_carboxyl_beta"/>
</dbReference>
<evidence type="ECO:0000259" key="1">
    <source>
        <dbReference type="PROSITE" id="PS50980"/>
    </source>
</evidence>